<proteinExistence type="predicted"/>
<dbReference type="PANTHER" id="PTHR43246">
    <property type="entry name" value="PEPTIDYL-PROLYL CIS-TRANS ISOMERASE CYP38, CHLOROPLASTIC"/>
    <property type="match status" value="1"/>
</dbReference>
<evidence type="ECO:0000256" key="2">
    <source>
        <dbReference type="ARBA" id="ARBA00023110"/>
    </source>
</evidence>
<dbReference type="EC" id="5.2.1.8" evidence="1"/>
<evidence type="ECO:0000256" key="4">
    <source>
        <dbReference type="SAM" id="MobiDB-lite"/>
    </source>
</evidence>
<dbReference type="InterPro" id="IPR044665">
    <property type="entry name" value="E_coli_cyclophilin_A-like"/>
</dbReference>
<evidence type="ECO:0000259" key="6">
    <source>
        <dbReference type="PROSITE" id="PS50072"/>
    </source>
</evidence>
<keyword evidence="2" id="KW-0697">Rotamase</keyword>
<accession>A0A916TXD3</accession>
<dbReference type="InterPro" id="IPR002130">
    <property type="entry name" value="Cyclophilin-type_PPIase_dom"/>
</dbReference>
<keyword evidence="3" id="KW-0413">Isomerase</keyword>
<feature type="chain" id="PRO_5036872981" description="peptidylprolyl isomerase" evidence="5">
    <location>
        <begin position="21"/>
        <end position="243"/>
    </location>
</feature>
<organism evidence="7 8">
    <name type="scientific">Novosphingobium endophyticum</name>
    <dbReference type="NCBI Taxonomy" id="1955250"/>
    <lineage>
        <taxon>Bacteria</taxon>
        <taxon>Pseudomonadati</taxon>
        <taxon>Pseudomonadota</taxon>
        <taxon>Alphaproteobacteria</taxon>
        <taxon>Sphingomonadales</taxon>
        <taxon>Sphingomonadaceae</taxon>
        <taxon>Novosphingobium</taxon>
    </lineage>
</organism>
<feature type="region of interest" description="Disordered" evidence="4">
    <location>
        <begin position="214"/>
        <end position="243"/>
    </location>
</feature>
<dbReference type="Proteomes" id="UP000608154">
    <property type="component" value="Unassembled WGS sequence"/>
</dbReference>
<gene>
    <name evidence="7" type="ORF">GCM10011494_39740</name>
</gene>
<dbReference type="GO" id="GO:0003755">
    <property type="term" value="F:peptidyl-prolyl cis-trans isomerase activity"/>
    <property type="evidence" value="ECO:0007669"/>
    <property type="project" value="UniProtKB-KW"/>
</dbReference>
<reference evidence="7" key="1">
    <citation type="journal article" date="2014" name="Int. J. Syst. Evol. Microbiol.">
        <title>Complete genome sequence of Corynebacterium casei LMG S-19264T (=DSM 44701T), isolated from a smear-ripened cheese.</title>
        <authorList>
            <consortium name="US DOE Joint Genome Institute (JGI-PGF)"/>
            <person name="Walter F."/>
            <person name="Albersmeier A."/>
            <person name="Kalinowski J."/>
            <person name="Ruckert C."/>
        </authorList>
    </citation>
    <scope>NUCLEOTIDE SEQUENCE</scope>
    <source>
        <strain evidence="7">CGMCC 1.15095</strain>
    </source>
</reference>
<dbReference type="AlphaFoldDB" id="A0A916TXD3"/>
<sequence length="243" mass="24699">MLAAIAASLSLAVLAAPALAQPSVPLPVAAASADEPAEHVYVSLVTEVGVITLDLDAGHAPLTTANFLRYVDGKRFDGAVFYRAMHLGWSDDPAGLLQGGVRDAATLYPPVAHEPTSQTGIRHKAGTISMARFAPGTATADFTIMISDMPALDADPDAASEDARAGFAAFGRVVGGMDVVRGIWNLPRSATAGEGAMKGDMLETPVKILSARRVAAPPAPAAGSDAASPAAATSSAQRGADEN</sequence>
<evidence type="ECO:0000256" key="5">
    <source>
        <dbReference type="SAM" id="SignalP"/>
    </source>
</evidence>
<dbReference type="Pfam" id="PF00160">
    <property type="entry name" value="Pro_isomerase"/>
    <property type="match status" value="1"/>
</dbReference>
<comment type="caution">
    <text evidence="7">The sequence shown here is derived from an EMBL/GenBank/DDBJ whole genome shotgun (WGS) entry which is preliminary data.</text>
</comment>
<feature type="domain" description="PPIase cyclophilin-type" evidence="6">
    <location>
        <begin position="46"/>
        <end position="213"/>
    </location>
</feature>
<reference evidence="7" key="2">
    <citation type="submission" date="2020-09" db="EMBL/GenBank/DDBJ databases">
        <authorList>
            <person name="Sun Q."/>
            <person name="Zhou Y."/>
        </authorList>
    </citation>
    <scope>NUCLEOTIDE SEQUENCE</scope>
    <source>
        <strain evidence="7">CGMCC 1.15095</strain>
    </source>
</reference>
<feature type="signal peptide" evidence="5">
    <location>
        <begin position="1"/>
        <end position="20"/>
    </location>
</feature>
<dbReference type="EMBL" id="BMHK01000072">
    <property type="protein sequence ID" value="GGC16910.1"/>
    <property type="molecule type" value="Genomic_DNA"/>
</dbReference>
<evidence type="ECO:0000256" key="1">
    <source>
        <dbReference type="ARBA" id="ARBA00013194"/>
    </source>
</evidence>
<evidence type="ECO:0000256" key="3">
    <source>
        <dbReference type="ARBA" id="ARBA00023235"/>
    </source>
</evidence>
<dbReference type="PROSITE" id="PS50072">
    <property type="entry name" value="CSA_PPIASE_2"/>
    <property type="match status" value="1"/>
</dbReference>
<dbReference type="InterPro" id="IPR029000">
    <property type="entry name" value="Cyclophilin-like_dom_sf"/>
</dbReference>
<keyword evidence="8" id="KW-1185">Reference proteome</keyword>
<evidence type="ECO:0000313" key="7">
    <source>
        <dbReference type="EMBL" id="GGC16910.1"/>
    </source>
</evidence>
<dbReference type="SUPFAM" id="SSF50891">
    <property type="entry name" value="Cyclophilin-like"/>
    <property type="match status" value="1"/>
</dbReference>
<dbReference type="Gene3D" id="2.40.100.10">
    <property type="entry name" value="Cyclophilin-like"/>
    <property type="match status" value="1"/>
</dbReference>
<keyword evidence="5" id="KW-0732">Signal</keyword>
<protein>
    <recommendedName>
        <fullName evidence="1">peptidylprolyl isomerase</fullName>
        <ecNumber evidence="1">5.2.1.8</ecNumber>
    </recommendedName>
</protein>
<name>A0A916TXD3_9SPHN</name>
<evidence type="ECO:0000313" key="8">
    <source>
        <dbReference type="Proteomes" id="UP000608154"/>
    </source>
</evidence>
<feature type="compositionally biased region" description="Low complexity" evidence="4">
    <location>
        <begin position="221"/>
        <end position="236"/>
    </location>
</feature>